<sequence length="72" mass="8056">MGRFSVDRDGNITENPETPAERKAFLIYYAKVLLREATVRRGQNNGWLLRGAAEARREAAAIDTRPAQGLLL</sequence>
<dbReference type="RefSeq" id="WP_270078581.1">
    <property type="nucleotide sequence ID" value="NZ_CP115174.1"/>
</dbReference>
<gene>
    <name evidence="1" type="ORF">PBT88_07535</name>
</gene>
<accession>A0ABY7NQY1</accession>
<protein>
    <submittedName>
        <fullName evidence="1">Uncharacterized protein</fullName>
    </submittedName>
</protein>
<evidence type="ECO:0000313" key="1">
    <source>
        <dbReference type="EMBL" id="WBO23952.1"/>
    </source>
</evidence>
<evidence type="ECO:0000313" key="2">
    <source>
        <dbReference type="Proteomes" id="UP001210865"/>
    </source>
</evidence>
<proteinExistence type="predicted"/>
<dbReference type="Proteomes" id="UP001210865">
    <property type="component" value="Chromosome"/>
</dbReference>
<dbReference type="EMBL" id="CP115174">
    <property type="protein sequence ID" value="WBO23952.1"/>
    <property type="molecule type" value="Genomic_DNA"/>
</dbReference>
<organism evidence="1 2">
    <name type="scientific">Sphingomonas abietis</name>
    <dbReference type="NCBI Taxonomy" id="3012344"/>
    <lineage>
        <taxon>Bacteria</taxon>
        <taxon>Pseudomonadati</taxon>
        <taxon>Pseudomonadota</taxon>
        <taxon>Alphaproteobacteria</taxon>
        <taxon>Sphingomonadales</taxon>
        <taxon>Sphingomonadaceae</taxon>
        <taxon>Sphingomonas</taxon>
    </lineage>
</organism>
<keyword evidence="2" id="KW-1185">Reference proteome</keyword>
<reference evidence="1 2" key="1">
    <citation type="submission" date="2022-12" db="EMBL/GenBank/DDBJ databases">
        <title>Sphingomonas abieness sp. nov., an endophytic bacterium isolated from Abies koreana.</title>
        <authorList>
            <person name="Jiang L."/>
            <person name="Lee J."/>
        </authorList>
    </citation>
    <scope>NUCLEOTIDE SEQUENCE [LARGE SCALE GENOMIC DNA]</scope>
    <source>
        <strain evidence="2">PAMB 00755</strain>
    </source>
</reference>
<name>A0ABY7NQY1_9SPHN</name>